<evidence type="ECO:0000313" key="1">
    <source>
        <dbReference type="EMBL" id="RLP79496.1"/>
    </source>
</evidence>
<dbReference type="RefSeq" id="WP_121622706.1">
    <property type="nucleotide sequence ID" value="NZ_JACIIW010000001.1"/>
</dbReference>
<dbReference type="AlphaFoldDB" id="A0A3L7AG99"/>
<accession>A0A3L7AG99</accession>
<protein>
    <submittedName>
        <fullName evidence="1">DUF2513 domain-containing protein</fullName>
    </submittedName>
</protein>
<dbReference type="EMBL" id="RCTF01000005">
    <property type="protein sequence ID" value="RLP79496.1"/>
    <property type="molecule type" value="Genomic_DNA"/>
</dbReference>
<dbReference type="OrthoDB" id="6960201at2"/>
<proteinExistence type="predicted"/>
<keyword evidence="2" id="KW-1185">Reference proteome</keyword>
<evidence type="ECO:0000313" key="2">
    <source>
        <dbReference type="Proteomes" id="UP000269692"/>
    </source>
</evidence>
<dbReference type="Proteomes" id="UP000269692">
    <property type="component" value="Unassembled WGS sequence"/>
</dbReference>
<name>A0A3L7AG99_9HYPH</name>
<reference evidence="1 2" key="1">
    <citation type="submission" date="2018-10" db="EMBL/GenBank/DDBJ databases">
        <title>Xanthobacter tagetidis genome sequencing and assembly.</title>
        <authorList>
            <person name="Maclea K.S."/>
            <person name="Goen A.E."/>
            <person name="Fatima S.A."/>
        </authorList>
    </citation>
    <scope>NUCLEOTIDE SEQUENCE [LARGE SCALE GENOMIC DNA]</scope>
    <source>
        <strain evidence="1 2">ATCC 700314</strain>
    </source>
</reference>
<dbReference type="Pfam" id="PF10711">
    <property type="entry name" value="DUF2513"/>
    <property type="match status" value="1"/>
</dbReference>
<sequence>MKNDVELTKTILRKIRDRADTSPKELQIEGFDPELVARHVERLHDDGLIVGTRFRTYDSPADRVLVRDLTTDGHLFLNAIETGDVWARIKAALSPSEIGSISLRELGDIARELASKAIKKKMGLD</sequence>
<dbReference type="InterPro" id="IPR019650">
    <property type="entry name" value="DUF2513"/>
</dbReference>
<comment type="caution">
    <text evidence="1">The sequence shown here is derived from an EMBL/GenBank/DDBJ whole genome shotgun (WGS) entry which is preliminary data.</text>
</comment>
<organism evidence="1 2">
    <name type="scientific">Xanthobacter tagetidis</name>
    <dbReference type="NCBI Taxonomy" id="60216"/>
    <lineage>
        <taxon>Bacteria</taxon>
        <taxon>Pseudomonadati</taxon>
        <taxon>Pseudomonadota</taxon>
        <taxon>Alphaproteobacteria</taxon>
        <taxon>Hyphomicrobiales</taxon>
        <taxon>Xanthobacteraceae</taxon>
        <taxon>Xanthobacter</taxon>
    </lineage>
</organism>
<gene>
    <name evidence="1" type="ORF">D9R14_07475</name>
</gene>